<dbReference type="EMBL" id="CP033915">
    <property type="protein sequence ID" value="AZA88700.1"/>
    <property type="molecule type" value="Genomic_DNA"/>
</dbReference>
<dbReference type="RefSeq" id="WP_123855364.1">
    <property type="nucleotide sequence ID" value="NZ_CP033912.1"/>
</dbReference>
<dbReference type="InterPro" id="IPR025591">
    <property type="entry name" value="RloB"/>
</dbReference>
<feature type="region of interest" description="Disordered" evidence="1">
    <location>
        <begin position="1"/>
        <end position="37"/>
    </location>
</feature>
<dbReference type="AlphaFoldDB" id="A0AAD1DNV9"/>
<dbReference type="Proteomes" id="UP000274073">
    <property type="component" value="Chromosome"/>
</dbReference>
<sequence>MAKQDKKVTESRKAEEHKQRMLDAKARRRAGTTLERPEPSLEIKPSILIYCEGENTEPSYFNKFKVSSATIEAFGEGKNTLSLVKEAIKIAKKAKEDGRPFDQIWCVFDADPKPDNPKQLQNFNDAVALCNTTGLYKAYSHQAFEYWLILHFEDHQGGAMPRTDYDKKLNDYLKPYGISYDGYGSKIVTSEIFKVLFEQMGTGKNGEIITRCDIATKRADNIYKNHAPHHNPGKEESSTLVYELVKELLKYA</sequence>
<evidence type="ECO:0000313" key="5">
    <source>
        <dbReference type="Proteomes" id="UP000281741"/>
    </source>
</evidence>
<name>A0AAD1DNV9_9FLAO</name>
<gene>
    <name evidence="2" type="ORF">EG349_18945</name>
    <name evidence="3" type="ORF">EG353_17660</name>
</gene>
<evidence type="ECO:0000313" key="4">
    <source>
        <dbReference type="Proteomes" id="UP000274073"/>
    </source>
</evidence>
<protein>
    <submittedName>
        <fullName evidence="2">RloB domain-containing protein</fullName>
    </submittedName>
</protein>
<organism evidence="2 4">
    <name type="scientific">Chryseobacterium shandongense</name>
    <dbReference type="NCBI Taxonomy" id="1493872"/>
    <lineage>
        <taxon>Bacteria</taxon>
        <taxon>Pseudomonadati</taxon>
        <taxon>Bacteroidota</taxon>
        <taxon>Flavobacteriia</taxon>
        <taxon>Flavobacteriales</taxon>
        <taxon>Weeksellaceae</taxon>
        <taxon>Chryseobacterium group</taxon>
        <taxon>Chryseobacterium</taxon>
    </lineage>
</organism>
<evidence type="ECO:0000313" key="3">
    <source>
        <dbReference type="EMBL" id="AZA97241.1"/>
    </source>
</evidence>
<accession>A0AAD1DNV9</accession>
<proteinExistence type="predicted"/>
<evidence type="ECO:0000256" key="1">
    <source>
        <dbReference type="SAM" id="MobiDB-lite"/>
    </source>
</evidence>
<feature type="compositionally biased region" description="Basic and acidic residues" evidence="1">
    <location>
        <begin position="1"/>
        <end position="25"/>
    </location>
</feature>
<keyword evidence="5" id="KW-1185">Reference proteome</keyword>
<dbReference type="Pfam" id="PF13707">
    <property type="entry name" value="RloB"/>
    <property type="match status" value="1"/>
</dbReference>
<dbReference type="EMBL" id="CP033912">
    <property type="protein sequence ID" value="AZA97241.1"/>
    <property type="molecule type" value="Genomic_DNA"/>
</dbReference>
<evidence type="ECO:0000313" key="2">
    <source>
        <dbReference type="EMBL" id="AZA88700.1"/>
    </source>
</evidence>
<reference evidence="4 5" key="1">
    <citation type="submission" date="2018-11" db="EMBL/GenBank/DDBJ databases">
        <title>Proposal to divide the Flavobacteriaceae and reorganize its genera based on Amino Acid Identity values calculated from whole genome sequences.</title>
        <authorList>
            <person name="Nicholson A.C."/>
            <person name="Gulvik C.A."/>
            <person name="Whitney A.M."/>
            <person name="Humrighouse B.W."/>
            <person name="Bell M."/>
            <person name="Holmes B."/>
            <person name="Steigerwalt A.G."/>
            <person name="Villarma A."/>
            <person name="Sheth M."/>
            <person name="Batra D."/>
            <person name="Pryor J."/>
            <person name="Bernardet J.-F."/>
            <person name="Hugo C."/>
            <person name="Kampfer P."/>
            <person name="Newman J."/>
            <person name="McQuiston J.R."/>
        </authorList>
    </citation>
    <scope>NUCLEOTIDE SEQUENCE [LARGE SCALE GENOMIC DNA]</scope>
    <source>
        <strain evidence="2 4">G0207</strain>
        <strain evidence="3 5">H5143</strain>
    </source>
</reference>
<dbReference type="Proteomes" id="UP000281741">
    <property type="component" value="Chromosome"/>
</dbReference>